<evidence type="ECO:0000313" key="1">
    <source>
        <dbReference type="EMBL" id="KXH66394.1"/>
    </source>
</evidence>
<reference evidence="1 2" key="1">
    <citation type="submission" date="2014-02" db="EMBL/GenBank/DDBJ databases">
        <title>The genome sequence of Colletotrichum salicis CBS 607.94.</title>
        <authorList>
            <person name="Baroncelli R."/>
            <person name="Thon M.R."/>
        </authorList>
    </citation>
    <scope>NUCLEOTIDE SEQUENCE [LARGE SCALE GENOMIC DNA]</scope>
    <source>
        <strain evidence="1 2">CBS 607.94</strain>
    </source>
</reference>
<evidence type="ECO:0000313" key="2">
    <source>
        <dbReference type="Proteomes" id="UP000070121"/>
    </source>
</evidence>
<name>A0A135V152_9PEZI</name>
<dbReference type="Proteomes" id="UP000070121">
    <property type="component" value="Unassembled WGS sequence"/>
</dbReference>
<dbReference type="OrthoDB" id="2943660at2759"/>
<sequence length="260" mass="28384">MHYTRCCMSVEEARDLIGIQISRRFGFHPVLIARSSTEQSRQALGDSIVRSYIYTAHEAIAAYFALLGSAAATPGPVGQPHLPKIVYPSNVGCGDVNVFYTGLPAYHPYVIAQNADPVVIDKQLRNDTAALVKAGLNVRILFQGPDQPITRISERLNGTNWGVIGVGWGQRGATILDVVTRFEDNLHQYHENALLTSNVFNWGPTTLAESVIRHVPLDEDCATKPGKLIAYEEVCPPELYEKVTVVISGSLDELLAGIDG</sequence>
<protein>
    <submittedName>
        <fullName evidence="1">Uncharacterized protein</fullName>
    </submittedName>
</protein>
<gene>
    <name evidence="1" type="ORF">CSAL01_10009</name>
</gene>
<organism evidence="1 2">
    <name type="scientific">Colletotrichum salicis</name>
    <dbReference type="NCBI Taxonomy" id="1209931"/>
    <lineage>
        <taxon>Eukaryota</taxon>
        <taxon>Fungi</taxon>
        <taxon>Dikarya</taxon>
        <taxon>Ascomycota</taxon>
        <taxon>Pezizomycotina</taxon>
        <taxon>Sordariomycetes</taxon>
        <taxon>Hypocreomycetidae</taxon>
        <taxon>Glomerellales</taxon>
        <taxon>Glomerellaceae</taxon>
        <taxon>Colletotrichum</taxon>
        <taxon>Colletotrichum acutatum species complex</taxon>
    </lineage>
</organism>
<dbReference type="AlphaFoldDB" id="A0A135V152"/>
<comment type="caution">
    <text evidence="1">The sequence shown here is derived from an EMBL/GenBank/DDBJ whole genome shotgun (WGS) entry which is preliminary data.</text>
</comment>
<proteinExistence type="predicted"/>
<dbReference type="EMBL" id="JFFI01000690">
    <property type="protein sequence ID" value="KXH66394.1"/>
    <property type="molecule type" value="Genomic_DNA"/>
</dbReference>
<accession>A0A135V152</accession>
<keyword evidence="2" id="KW-1185">Reference proteome</keyword>